<keyword evidence="1" id="KW-0547">Nucleotide-binding</keyword>
<protein>
    <recommendedName>
        <fullName evidence="4">J domain-containing protein</fullName>
    </recommendedName>
</protein>
<dbReference type="GO" id="GO:0016887">
    <property type="term" value="F:ATP hydrolysis activity"/>
    <property type="evidence" value="ECO:0007669"/>
    <property type="project" value="TreeGrafter"/>
</dbReference>
<dbReference type="AlphaFoldDB" id="A0A1L6MUY5"/>
<evidence type="ECO:0000259" key="4">
    <source>
        <dbReference type="PROSITE" id="PS50076"/>
    </source>
</evidence>
<dbReference type="PRINTS" id="PR00625">
    <property type="entry name" value="JDOMAIN"/>
</dbReference>
<keyword evidence="2" id="KW-0067">ATP-binding</keyword>
<dbReference type="InterPro" id="IPR036869">
    <property type="entry name" value="J_dom_sf"/>
</dbReference>
<dbReference type="Pfam" id="PF13413">
    <property type="entry name" value="HTH_25"/>
    <property type="match status" value="1"/>
</dbReference>
<dbReference type="Gene3D" id="1.10.260.40">
    <property type="entry name" value="lambda repressor-like DNA-binding domains"/>
    <property type="match status" value="1"/>
</dbReference>
<dbReference type="PROSITE" id="PS50076">
    <property type="entry name" value="DNAJ_2"/>
    <property type="match status" value="1"/>
</dbReference>
<dbReference type="InterPro" id="IPR050625">
    <property type="entry name" value="ParA/MinD_ATPase"/>
</dbReference>
<sequence length="534" mass="59616">MNLNRSLEELPDSPPSSKPKRIIAIGGSGGGVGKSVFAVNTAIYFAQLGKRVVLAGADAASSHLHSLFGLTVRPQVVSPQECMGGLSSLLVNPASIPGLSILPPLANKTGSLLLWRASSRTRWLTSLLALPADYLVIYLGAGYTHFALDLLGQAHVPILLTSPEPSTVESIYVLLRAAYQRRLQRALVKDRYRMGLLDRAIKEKGLLPSPLELIRTLSRMDASAAELAWNEVQRMRFYLVVSQTRTRAEIELGAAMTDLVGRHYGVRLEELGHIEYDDLVWLTGRKGRPLLLDSPNCRAARNIERIARRVSVTITRRTEPLPLPISYAYESPSFYAMLGVAPSSTEEEMRRAYKQKRDIYASGSVAIWSFFAPEERRQAQLQLEEAYDTLIDPSRRRAYDLSLAAKMEEASSSALPASKKESSILTAERLMLQSELAQIMGPDTEFSGELLRKVRESRGIELEEISARTKITQAHLIAIEEEQIEKFPAFVYLQGFIGEFAKQLSLDPVQVQRTYLRRMRHKGLMPGDRIERRS</sequence>
<dbReference type="GO" id="GO:0005829">
    <property type="term" value="C:cytosol"/>
    <property type="evidence" value="ECO:0007669"/>
    <property type="project" value="TreeGrafter"/>
</dbReference>
<dbReference type="KEGG" id="pabo:BCY86_00530"/>
<dbReference type="SUPFAM" id="SSF52540">
    <property type="entry name" value="P-loop containing nucleoside triphosphate hydrolases"/>
    <property type="match status" value="1"/>
</dbReference>
<dbReference type="PANTHER" id="PTHR43384:SF6">
    <property type="entry name" value="SEPTUM SITE-DETERMINING PROTEIN MIND HOMOLOG, CHLOROPLASTIC"/>
    <property type="match status" value="1"/>
</dbReference>
<dbReference type="SUPFAM" id="SSF46565">
    <property type="entry name" value="Chaperone J-domain"/>
    <property type="match status" value="1"/>
</dbReference>
<dbReference type="PANTHER" id="PTHR43384">
    <property type="entry name" value="SEPTUM SITE-DETERMINING PROTEIN MIND HOMOLOG, CHLOROPLASTIC-RELATED"/>
    <property type="match status" value="1"/>
</dbReference>
<evidence type="ECO:0000313" key="6">
    <source>
        <dbReference type="Proteomes" id="UP000185544"/>
    </source>
</evidence>
<evidence type="ECO:0000256" key="1">
    <source>
        <dbReference type="ARBA" id="ARBA00022741"/>
    </source>
</evidence>
<keyword evidence="6" id="KW-1185">Reference proteome</keyword>
<feature type="region of interest" description="Disordered" evidence="3">
    <location>
        <begin position="1"/>
        <end position="21"/>
    </location>
</feature>
<accession>A0A1L6MUY5</accession>
<dbReference type="InterPro" id="IPR027417">
    <property type="entry name" value="P-loop_NTPase"/>
</dbReference>
<proteinExistence type="predicted"/>
<gene>
    <name evidence="5" type="ORF">BCY86_00530</name>
</gene>
<dbReference type="GO" id="GO:0003677">
    <property type="term" value="F:DNA binding"/>
    <property type="evidence" value="ECO:0007669"/>
    <property type="project" value="InterPro"/>
</dbReference>
<dbReference type="GO" id="GO:0005524">
    <property type="term" value="F:ATP binding"/>
    <property type="evidence" value="ECO:0007669"/>
    <property type="project" value="UniProtKB-KW"/>
</dbReference>
<organism evidence="5 6">
    <name type="scientific">Pajaroellobacter abortibovis</name>
    <dbReference type="NCBI Taxonomy" id="1882918"/>
    <lineage>
        <taxon>Bacteria</taxon>
        <taxon>Pseudomonadati</taxon>
        <taxon>Myxococcota</taxon>
        <taxon>Polyangia</taxon>
        <taxon>Polyangiales</taxon>
        <taxon>Polyangiaceae</taxon>
    </lineage>
</organism>
<dbReference type="InterPro" id="IPR001623">
    <property type="entry name" value="DnaJ_domain"/>
</dbReference>
<dbReference type="RefSeq" id="WP_075275961.1">
    <property type="nucleotide sequence ID" value="NZ_CP016908.1"/>
</dbReference>
<evidence type="ECO:0000256" key="3">
    <source>
        <dbReference type="SAM" id="MobiDB-lite"/>
    </source>
</evidence>
<dbReference type="OrthoDB" id="9773088at2"/>
<dbReference type="GO" id="GO:0051782">
    <property type="term" value="P:negative regulation of cell division"/>
    <property type="evidence" value="ECO:0007669"/>
    <property type="project" value="TreeGrafter"/>
</dbReference>
<dbReference type="Proteomes" id="UP000185544">
    <property type="component" value="Chromosome"/>
</dbReference>
<dbReference type="InterPro" id="IPR010982">
    <property type="entry name" value="Lambda_DNA-bd_dom_sf"/>
</dbReference>
<feature type="domain" description="J" evidence="4">
    <location>
        <begin position="333"/>
        <end position="403"/>
    </location>
</feature>
<dbReference type="Gene3D" id="1.10.287.110">
    <property type="entry name" value="DnaJ domain"/>
    <property type="match status" value="1"/>
</dbReference>
<dbReference type="Pfam" id="PF01656">
    <property type="entry name" value="CbiA"/>
    <property type="match status" value="1"/>
</dbReference>
<dbReference type="STRING" id="1882918.BCY86_00530"/>
<dbReference type="InterPro" id="IPR002586">
    <property type="entry name" value="CobQ/CobB/MinD/ParA_Nub-bd_dom"/>
</dbReference>
<name>A0A1L6MUY5_9BACT</name>
<evidence type="ECO:0000256" key="2">
    <source>
        <dbReference type="ARBA" id="ARBA00022840"/>
    </source>
</evidence>
<reference evidence="5 6" key="1">
    <citation type="submission" date="2016-08" db="EMBL/GenBank/DDBJ databases">
        <title>Identification and validation of antigenic proteins from Pajaroellobacter abortibovis using de-novo genome sequence assembly and reverse vaccinology.</title>
        <authorList>
            <person name="Welly B.T."/>
            <person name="Miller M.R."/>
            <person name="Stott J.L."/>
            <person name="Blanchard M.T."/>
            <person name="Islas-Trejo A.D."/>
            <person name="O'Rourke S.M."/>
            <person name="Young A.E."/>
            <person name="Medrano J.F."/>
            <person name="Van Eenennaam A.L."/>
        </authorList>
    </citation>
    <scope>NUCLEOTIDE SEQUENCE [LARGE SCALE GENOMIC DNA]</scope>
    <source>
        <strain evidence="5 6">BTF92-0548A/99-0131</strain>
    </source>
</reference>
<evidence type="ECO:0000313" key="5">
    <source>
        <dbReference type="EMBL" id="APR99328.1"/>
    </source>
</evidence>
<dbReference type="Gene3D" id="3.40.50.300">
    <property type="entry name" value="P-loop containing nucleotide triphosphate hydrolases"/>
    <property type="match status" value="1"/>
</dbReference>
<dbReference type="GO" id="GO:0009898">
    <property type="term" value="C:cytoplasmic side of plasma membrane"/>
    <property type="evidence" value="ECO:0007669"/>
    <property type="project" value="TreeGrafter"/>
</dbReference>
<dbReference type="EMBL" id="CP016908">
    <property type="protein sequence ID" value="APR99328.1"/>
    <property type="molecule type" value="Genomic_DNA"/>
</dbReference>